<dbReference type="AlphaFoldDB" id="A0A8J5WAX1"/>
<gene>
    <name evidence="2" type="ORF">GUJ93_ZPchr0010g8213</name>
</gene>
<feature type="region of interest" description="Disordered" evidence="1">
    <location>
        <begin position="1"/>
        <end position="59"/>
    </location>
</feature>
<comment type="caution">
    <text evidence="2">The sequence shown here is derived from an EMBL/GenBank/DDBJ whole genome shotgun (WGS) entry which is preliminary data.</text>
</comment>
<dbReference type="Proteomes" id="UP000729402">
    <property type="component" value="Unassembled WGS sequence"/>
</dbReference>
<dbReference type="EMBL" id="JAAALK010000082">
    <property type="protein sequence ID" value="KAG8086391.1"/>
    <property type="molecule type" value="Genomic_DNA"/>
</dbReference>
<proteinExistence type="predicted"/>
<evidence type="ECO:0000256" key="1">
    <source>
        <dbReference type="SAM" id="MobiDB-lite"/>
    </source>
</evidence>
<feature type="region of interest" description="Disordered" evidence="1">
    <location>
        <begin position="223"/>
        <end position="283"/>
    </location>
</feature>
<feature type="compositionally biased region" description="Basic and acidic residues" evidence="1">
    <location>
        <begin position="250"/>
        <end position="266"/>
    </location>
</feature>
<protein>
    <submittedName>
        <fullName evidence="2">Uncharacterized protein</fullName>
    </submittedName>
</protein>
<organism evidence="2 3">
    <name type="scientific">Zizania palustris</name>
    <name type="common">Northern wild rice</name>
    <dbReference type="NCBI Taxonomy" id="103762"/>
    <lineage>
        <taxon>Eukaryota</taxon>
        <taxon>Viridiplantae</taxon>
        <taxon>Streptophyta</taxon>
        <taxon>Embryophyta</taxon>
        <taxon>Tracheophyta</taxon>
        <taxon>Spermatophyta</taxon>
        <taxon>Magnoliopsida</taxon>
        <taxon>Liliopsida</taxon>
        <taxon>Poales</taxon>
        <taxon>Poaceae</taxon>
        <taxon>BOP clade</taxon>
        <taxon>Oryzoideae</taxon>
        <taxon>Oryzeae</taxon>
        <taxon>Zizaniinae</taxon>
        <taxon>Zizania</taxon>
    </lineage>
</organism>
<accession>A0A8J5WAX1</accession>
<sequence>MDGAGSNGGSSSGSRKGARKEIAARKKIVKPAHERRRAEVAAPAPAPERVEDMGIRSTPSDEMVRRLCNLQNSLRQIPPGTDTPTREWMMNLQNSIRQPPQIPATGASRSRASENAANKLASAIFVPPGSGSPHQNINMHNSLRLLQQQQPPPTTNPPAAGTDHSRVSMAYGHQGYRVTGGMNYGQFQQPTIISPPGGGAYDDEATSNLNPNIIVEQPTDEVKLPEEPAPHHRPGGVQQHINLESTTAGGDKEGGHKKKSVDEATSSKDNYNGSEELDLELRL</sequence>
<name>A0A8J5WAX1_ZIZPA</name>
<feature type="region of interest" description="Disordered" evidence="1">
    <location>
        <begin position="187"/>
        <end position="206"/>
    </location>
</feature>
<reference evidence="2" key="2">
    <citation type="submission" date="2021-02" db="EMBL/GenBank/DDBJ databases">
        <authorList>
            <person name="Kimball J.A."/>
            <person name="Haas M.W."/>
            <person name="Macchietto M."/>
            <person name="Kono T."/>
            <person name="Duquette J."/>
            <person name="Shao M."/>
        </authorList>
    </citation>
    <scope>NUCLEOTIDE SEQUENCE</scope>
    <source>
        <tissue evidence="2">Fresh leaf tissue</tissue>
    </source>
</reference>
<feature type="compositionally biased region" description="Polar residues" evidence="1">
    <location>
        <begin position="239"/>
        <end position="248"/>
    </location>
</feature>
<keyword evidence="3" id="KW-1185">Reference proteome</keyword>
<evidence type="ECO:0000313" key="2">
    <source>
        <dbReference type="EMBL" id="KAG8086391.1"/>
    </source>
</evidence>
<reference evidence="2" key="1">
    <citation type="journal article" date="2021" name="bioRxiv">
        <title>Whole Genome Assembly and Annotation of Northern Wild Rice, Zizania palustris L., Supports a Whole Genome Duplication in the Zizania Genus.</title>
        <authorList>
            <person name="Haas M."/>
            <person name="Kono T."/>
            <person name="Macchietto M."/>
            <person name="Millas R."/>
            <person name="McGilp L."/>
            <person name="Shao M."/>
            <person name="Duquette J."/>
            <person name="Hirsch C.N."/>
            <person name="Kimball J."/>
        </authorList>
    </citation>
    <scope>NUCLEOTIDE SEQUENCE</scope>
    <source>
        <tissue evidence="2">Fresh leaf tissue</tissue>
    </source>
</reference>
<feature type="compositionally biased region" description="Basic residues" evidence="1">
    <location>
        <begin position="25"/>
        <end position="35"/>
    </location>
</feature>
<evidence type="ECO:0000313" key="3">
    <source>
        <dbReference type="Proteomes" id="UP000729402"/>
    </source>
</evidence>
<feature type="compositionally biased region" description="Gly residues" evidence="1">
    <location>
        <begin position="1"/>
        <end position="11"/>
    </location>
</feature>